<dbReference type="EMBL" id="CP023324">
    <property type="protein sequence ID" value="ATY62793.1"/>
    <property type="molecule type" value="Genomic_DNA"/>
</dbReference>
<dbReference type="VEuPathDB" id="FungiDB:A9K55_007283"/>
<dbReference type="PROSITE" id="PS50088">
    <property type="entry name" value="ANK_REPEAT"/>
    <property type="match status" value="1"/>
</dbReference>
<dbReference type="PRINTS" id="PR01415">
    <property type="entry name" value="ANKYRIN"/>
</dbReference>
<protein>
    <submittedName>
        <fullName evidence="4">Ankyrin repeat</fullName>
    </submittedName>
</protein>
<feature type="repeat" description="ANK" evidence="3">
    <location>
        <begin position="347"/>
        <end position="379"/>
    </location>
</feature>
<evidence type="ECO:0000313" key="4">
    <source>
        <dbReference type="EMBL" id="ATY62793.1"/>
    </source>
</evidence>
<evidence type="ECO:0000256" key="3">
    <source>
        <dbReference type="PROSITE-ProRule" id="PRU00023"/>
    </source>
</evidence>
<dbReference type="Pfam" id="PF12796">
    <property type="entry name" value="Ank_2"/>
    <property type="match status" value="1"/>
</dbReference>
<dbReference type="VEuPathDB" id="FungiDB:CCM_07733"/>
<accession>A0A2H4SI62</accession>
<dbReference type="PANTHER" id="PTHR24178">
    <property type="entry name" value="MOLTING PROTEIN MLT-4"/>
    <property type="match status" value="1"/>
</dbReference>
<dbReference type="InterPro" id="IPR002110">
    <property type="entry name" value="Ankyrin_rpt"/>
</dbReference>
<dbReference type="Proteomes" id="UP000323067">
    <property type="component" value="Chromosome vii"/>
</dbReference>
<dbReference type="PANTHER" id="PTHR24178:SF41">
    <property type="entry name" value="ANKYRIN-2 ISOFORM X1"/>
    <property type="match status" value="1"/>
</dbReference>
<dbReference type="AlphaFoldDB" id="A0A2H4SI62"/>
<organism evidence="4 5">
    <name type="scientific">Cordyceps militaris</name>
    <name type="common">Caterpillar fungus</name>
    <name type="synonym">Clavaria militaris</name>
    <dbReference type="NCBI Taxonomy" id="73501"/>
    <lineage>
        <taxon>Eukaryota</taxon>
        <taxon>Fungi</taxon>
        <taxon>Dikarya</taxon>
        <taxon>Ascomycota</taxon>
        <taxon>Pezizomycotina</taxon>
        <taxon>Sordariomycetes</taxon>
        <taxon>Hypocreomycetidae</taxon>
        <taxon>Hypocreales</taxon>
        <taxon>Cordycipitaceae</taxon>
        <taxon>Cordyceps</taxon>
    </lineage>
</organism>
<evidence type="ECO:0000313" key="5">
    <source>
        <dbReference type="Proteomes" id="UP000323067"/>
    </source>
</evidence>
<reference evidence="4 5" key="1">
    <citation type="journal article" date="2017" name="BMC Genomics">
        <title>Chromosome level assembly and secondary metabolite potential of the parasitic fungus Cordyceps militaris.</title>
        <authorList>
            <person name="Kramer G.J."/>
            <person name="Nodwell J.R."/>
        </authorList>
    </citation>
    <scope>NUCLEOTIDE SEQUENCE [LARGE SCALE GENOMIC DNA]</scope>
    <source>
        <strain evidence="4 5">ATCC 34164</strain>
    </source>
</reference>
<evidence type="ECO:0000256" key="2">
    <source>
        <dbReference type="ARBA" id="ARBA00023043"/>
    </source>
</evidence>
<dbReference type="InterPro" id="IPR036770">
    <property type="entry name" value="Ankyrin_rpt-contain_sf"/>
</dbReference>
<keyword evidence="1" id="KW-0677">Repeat</keyword>
<dbReference type="Gene3D" id="1.25.40.20">
    <property type="entry name" value="Ankyrin repeat-containing domain"/>
    <property type="match status" value="3"/>
</dbReference>
<proteinExistence type="predicted"/>
<dbReference type="SMART" id="SM00248">
    <property type="entry name" value="ANK"/>
    <property type="match status" value="6"/>
</dbReference>
<dbReference type="SUPFAM" id="SSF48403">
    <property type="entry name" value="Ankyrin repeat"/>
    <property type="match status" value="2"/>
</dbReference>
<name>A0A2H4SI62_CORMI</name>
<dbReference type="Pfam" id="PF13637">
    <property type="entry name" value="Ank_4"/>
    <property type="match status" value="1"/>
</dbReference>
<gene>
    <name evidence="4" type="ORF">A9K55_007283</name>
</gene>
<evidence type="ECO:0000256" key="1">
    <source>
        <dbReference type="ARBA" id="ARBA00022737"/>
    </source>
</evidence>
<keyword evidence="2 3" id="KW-0040">ANK repeat</keyword>
<sequence>MEPDERMQMGKAFKSPETRLHAHVRDRDTRQLRLAVTAAELEIDHFDCEFGTALNVAVRCDNHAAVDIFSDAGADLWKGGTEAPTSPIVTAISSGNIDIFSRFCEKLAQGGSSVPTRRCNYILTQAARYGDIPILKEVLTWQAEWLTVTQMSALGAAVANWQVEAVKLLQNRFQPTRRDLTSFLRSAVGFKSDVVDLCPEYGSVDYLHQKELVSFLISVGADPDDTTDGPSPILAAVEFVDLVGALQALLEQGAQPNTRGREGETALHRLGVPIRYKKYTGQCQLHEAGVRLLLAHGACVTDKDKRGNTPLHFAAFGSNSHIFSLYLDHLPPHSQDPLLWVDMKNDKGETLLHWAAAGKSLDVIRFLIERGANVNSLSDNSWSPLMCALAPTLKYGRSGAHNKKAVQAAKILLQHGADPGVQTSEFWTPLHCLAQHADDDDWGEIAAMANHLIQNGGRSVATRATLPRGSSSGAIGLWGSLVPETIQADGDDIVVRLGMPLHWAVAHGAGCSGRWFGYGYSSKGTCRGLWTNGWKFKAIHLRCAKQEDDCSSKGSCKYDDEPKESLC</sequence>
<dbReference type="PROSITE" id="PS50297">
    <property type="entry name" value="ANK_REP_REGION"/>
    <property type="match status" value="1"/>
</dbReference>
<dbReference type="OrthoDB" id="4866976at2759"/>